<dbReference type="PANTHER" id="PTHR11129">
    <property type="entry name" value="PROTEIN FARNESYLTRANSFERASE ALPHA SUBUNIT/RAB GERANYLGERANYL TRANSFERASE ALPHA SUBUNIT"/>
    <property type="match status" value="1"/>
</dbReference>
<name>A0AA39XU88_9PEZI</name>
<evidence type="ECO:0000256" key="5">
    <source>
        <dbReference type="ARBA" id="ARBA00047658"/>
    </source>
</evidence>
<dbReference type="EMBL" id="JAULSV010000007">
    <property type="protein sequence ID" value="KAK0639210.1"/>
    <property type="molecule type" value="Genomic_DNA"/>
</dbReference>
<evidence type="ECO:0000256" key="3">
    <source>
        <dbReference type="ARBA" id="ARBA00022679"/>
    </source>
</evidence>
<dbReference type="AlphaFoldDB" id="A0AA39XU88"/>
<dbReference type="Gene3D" id="1.25.40.120">
    <property type="entry name" value="Protein prenylyltransferase"/>
    <property type="match status" value="2"/>
</dbReference>
<evidence type="ECO:0000256" key="6">
    <source>
        <dbReference type="RuleBase" id="RU367120"/>
    </source>
</evidence>
<dbReference type="GO" id="GO:0004663">
    <property type="term" value="F:Rab geranylgeranyltransferase activity"/>
    <property type="evidence" value="ECO:0007669"/>
    <property type="project" value="UniProtKB-UniRule"/>
</dbReference>
<comment type="similarity">
    <text evidence="1 6">Belongs to the protein prenyltransferase subunit alpha family.</text>
</comment>
<accession>A0AA39XU88</accession>
<organism evidence="8 9">
    <name type="scientific">Cercophora newfieldiana</name>
    <dbReference type="NCBI Taxonomy" id="92897"/>
    <lineage>
        <taxon>Eukaryota</taxon>
        <taxon>Fungi</taxon>
        <taxon>Dikarya</taxon>
        <taxon>Ascomycota</taxon>
        <taxon>Pezizomycotina</taxon>
        <taxon>Sordariomycetes</taxon>
        <taxon>Sordariomycetidae</taxon>
        <taxon>Sordariales</taxon>
        <taxon>Lasiosphaeriaceae</taxon>
        <taxon>Cercophora</taxon>
    </lineage>
</organism>
<dbReference type="SUPFAM" id="SSF48439">
    <property type="entry name" value="Protein prenylyltransferase"/>
    <property type="match status" value="1"/>
</dbReference>
<evidence type="ECO:0000256" key="1">
    <source>
        <dbReference type="ARBA" id="ARBA00006734"/>
    </source>
</evidence>
<feature type="region of interest" description="Disordered" evidence="7">
    <location>
        <begin position="85"/>
        <end position="155"/>
    </location>
</feature>
<reference evidence="8" key="1">
    <citation type="submission" date="2023-06" db="EMBL/GenBank/DDBJ databases">
        <title>Genome-scale phylogeny and comparative genomics of the fungal order Sordariales.</title>
        <authorList>
            <consortium name="Lawrence Berkeley National Laboratory"/>
            <person name="Hensen N."/>
            <person name="Bonometti L."/>
            <person name="Westerberg I."/>
            <person name="Brannstrom I.O."/>
            <person name="Guillou S."/>
            <person name="Cros-Aarteil S."/>
            <person name="Calhoun S."/>
            <person name="Haridas S."/>
            <person name="Kuo A."/>
            <person name="Mondo S."/>
            <person name="Pangilinan J."/>
            <person name="Riley R."/>
            <person name="Labutti K."/>
            <person name="Andreopoulos B."/>
            <person name="Lipzen A."/>
            <person name="Chen C."/>
            <person name="Yanf M."/>
            <person name="Daum C."/>
            <person name="Ng V."/>
            <person name="Clum A."/>
            <person name="Steindorff A."/>
            <person name="Ohm R."/>
            <person name="Martin F."/>
            <person name="Silar P."/>
            <person name="Natvig D."/>
            <person name="Lalanne C."/>
            <person name="Gautier V."/>
            <person name="Ament-Velasquez S.L."/>
            <person name="Kruys A."/>
            <person name="Hutchinson M.I."/>
            <person name="Powell A.J."/>
            <person name="Barry K."/>
            <person name="Miller A.N."/>
            <person name="Grigoriev I.V."/>
            <person name="Debuchy R."/>
            <person name="Gladieux P."/>
            <person name="Thoren M.H."/>
            <person name="Johannesson H."/>
        </authorList>
    </citation>
    <scope>NUCLEOTIDE SEQUENCE</scope>
    <source>
        <strain evidence="8">SMH2532-1</strain>
    </source>
</reference>
<keyword evidence="3 6" id="KW-0808">Transferase</keyword>
<comment type="function">
    <text evidence="6">Catalyzes the transfer of a geranyl-geranyl moiety from geranyl-geranyl pyrophosphate to cysteines occuring in specific C-terminal amino acid sequences.</text>
</comment>
<dbReference type="GO" id="GO:0005968">
    <property type="term" value="C:Rab-protein geranylgeranyltransferase complex"/>
    <property type="evidence" value="ECO:0007669"/>
    <property type="project" value="TreeGrafter"/>
</dbReference>
<evidence type="ECO:0000313" key="9">
    <source>
        <dbReference type="Proteomes" id="UP001174936"/>
    </source>
</evidence>
<evidence type="ECO:0000313" key="8">
    <source>
        <dbReference type="EMBL" id="KAK0639210.1"/>
    </source>
</evidence>
<keyword evidence="2 6" id="KW-0637">Prenyltransferase</keyword>
<dbReference type="EC" id="2.5.1.60" evidence="6"/>
<feature type="region of interest" description="Disordered" evidence="7">
    <location>
        <begin position="1"/>
        <end position="23"/>
    </location>
</feature>
<keyword evidence="4" id="KW-0677">Repeat</keyword>
<feature type="compositionally biased region" description="Basic and acidic residues" evidence="7">
    <location>
        <begin position="14"/>
        <end position="23"/>
    </location>
</feature>
<comment type="caution">
    <text evidence="8">The sequence shown here is derived from an EMBL/GenBank/DDBJ whole genome shotgun (WGS) entry which is preliminary data.</text>
</comment>
<proteinExistence type="inferred from homology"/>
<dbReference type="Proteomes" id="UP001174936">
    <property type="component" value="Unassembled WGS sequence"/>
</dbReference>
<protein>
    <recommendedName>
        <fullName evidence="6">Geranylgeranyl transferase type-2 subunit alpha</fullName>
        <ecNumber evidence="6">2.5.1.60</ecNumber>
    </recommendedName>
    <alternativeName>
        <fullName evidence="6">Geranylgeranyl transferase type II subunit alpha</fullName>
    </alternativeName>
</protein>
<evidence type="ECO:0000256" key="4">
    <source>
        <dbReference type="ARBA" id="ARBA00022737"/>
    </source>
</evidence>
<gene>
    <name evidence="8" type="ORF">B0T16DRAFT_422635</name>
</gene>
<dbReference type="Pfam" id="PF01239">
    <property type="entry name" value="PPTA"/>
    <property type="match status" value="5"/>
</dbReference>
<dbReference type="GO" id="GO:0097354">
    <property type="term" value="P:prenylation"/>
    <property type="evidence" value="ECO:0007669"/>
    <property type="project" value="UniProtKB-UniRule"/>
</dbReference>
<dbReference type="InterPro" id="IPR002088">
    <property type="entry name" value="Prenyl_trans_a"/>
</dbReference>
<feature type="compositionally biased region" description="Low complexity" evidence="7">
    <location>
        <begin position="87"/>
        <end position="129"/>
    </location>
</feature>
<comment type="catalytic activity">
    <reaction evidence="5 6">
        <text>geranylgeranyl diphosphate + L-cysteinyl-[protein] = S-geranylgeranyl-L-cysteinyl-[protein] + diphosphate</text>
        <dbReference type="Rhea" id="RHEA:21240"/>
        <dbReference type="Rhea" id="RHEA-COMP:10131"/>
        <dbReference type="Rhea" id="RHEA-COMP:11537"/>
        <dbReference type="ChEBI" id="CHEBI:29950"/>
        <dbReference type="ChEBI" id="CHEBI:33019"/>
        <dbReference type="ChEBI" id="CHEBI:57533"/>
        <dbReference type="ChEBI" id="CHEBI:86021"/>
        <dbReference type="EC" id="2.5.1.60"/>
    </reaction>
</comment>
<sequence length="428" mass="49418">MADHSGVSHGVARTSRERTAEQKLVETEKITKYRELEDEVRAAVVRNEYTPELFQLTSKLLRINPEYYTIWNVRRRSLISGLLSKRSAGSSPSKASPSTSPTATTTTPSAASSSSSSTATPPVPESSTAGKSSSTADEPAFPPSNPGDETAAAEQKDREILRLELDFTIPLLMKSPKCYWIWNYRLWILQQAIERLQVAVSRRIWEEELGLVEKMLNRDKRNFHAWGYRRHVVEQLESSSLAGASMVETEFEYTTKMIRQDLSNFSAWHRRSKLIPRLLDERHADDMVRKDFLDRELNFIREKLNVGPEDYSLWYYHQFLMLNLLNYVGHPTIAPTLTNDERAAYITREIDDIKDLLEDYPDYKLIYEALLDYTLSLCQVEGRKPDSSEKEQLIEWLRQLKRLDPMRDGRWTDLERDCGLLKLGFGKN</sequence>
<keyword evidence="9" id="KW-1185">Reference proteome</keyword>
<dbReference type="PROSITE" id="PS51147">
    <property type="entry name" value="PFTA"/>
    <property type="match status" value="4"/>
</dbReference>
<dbReference type="PANTHER" id="PTHR11129:SF2">
    <property type="entry name" value="GERANYLGERANYL TRANSFERASE TYPE-2 SUBUNIT ALPHA"/>
    <property type="match status" value="1"/>
</dbReference>
<evidence type="ECO:0000256" key="2">
    <source>
        <dbReference type="ARBA" id="ARBA00022602"/>
    </source>
</evidence>
<evidence type="ECO:0000256" key="7">
    <source>
        <dbReference type="SAM" id="MobiDB-lite"/>
    </source>
</evidence>